<organism evidence="1">
    <name type="scientific">Aegilops tauschii</name>
    <name type="common">Tausch's goatgrass</name>
    <name type="synonym">Aegilops squarrosa</name>
    <dbReference type="NCBI Taxonomy" id="37682"/>
    <lineage>
        <taxon>Eukaryota</taxon>
        <taxon>Viridiplantae</taxon>
        <taxon>Streptophyta</taxon>
        <taxon>Embryophyta</taxon>
        <taxon>Tracheophyta</taxon>
        <taxon>Spermatophyta</taxon>
        <taxon>Magnoliopsida</taxon>
        <taxon>Liliopsida</taxon>
        <taxon>Poales</taxon>
        <taxon>Poaceae</taxon>
        <taxon>BOP clade</taxon>
        <taxon>Pooideae</taxon>
        <taxon>Triticodae</taxon>
        <taxon>Triticeae</taxon>
        <taxon>Triticinae</taxon>
        <taxon>Aegilops</taxon>
    </lineage>
</organism>
<dbReference type="EnsemblPlants" id="EMT31519">
    <property type="protein sequence ID" value="EMT31519"/>
    <property type="gene ID" value="F775_10043"/>
</dbReference>
<reference evidence="1" key="1">
    <citation type="submission" date="2015-06" db="UniProtKB">
        <authorList>
            <consortium name="EnsemblPlants"/>
        </authorList>
    </citation>
    <scope>IDENTIFICATION</scope>
</reference>
<name>M8CAX6_AEGTA</name>
<sequence length="110" mass="11696">MGGKKFTLAAALWHTGQCSEGKGEVQWWDGLQASAGSCSSRCEEEGGGLGWQASSAGLGTSSEEVELSVQIDWKLNDLSQTRDDLMGELGVKNSSEEAEWINVAVSESVQ</sequence>
<protein>
    <submittedName>
        <fullName evidence="1">Uncharacterized protein</fullName>
    </submittedName>
</protein>
<proteinExistence type="predicted"/>
<dbReference type="AlphaFoldDB" id="M8CAX6"/>
<accession>M8CAX6</accession>
<evidence type="ECO:0000313" key="1">
    <source>
        <dbReference type="EnsemblPlants" id="EMT31519"/>
    </source>
</evidence>